<dbReference type="AlphaFoldDB" id="A0AAN6VI48"/>
<reference evidence="1" key="2">
    <citation type="submission" date="2023-05" db="EMBL/GenBank/DDBJ databases">
        <authorList>
            <consortium name="Lawrence Berkeley National Laboratory"/>
            <person name="Steindorff A."/>
            <person name="Hensen N."/>
            <person name="Bonometti L."/>
            <person name="Westerberg I."/>
            <person name="Brannstrom I.O."/>
            <person name="Guillou S."/>
            <person name="Cros-Aarteil S."/>
            <person name="Calhoun S."/>
            <person name="Haridas S."/>
            <person name="Kuo A."/>
            <person name="Mondo S."/>
            <person name="Pangilinan J."/>
            <person name="Riley R."/>
            <person name="Labutti K."/>
            <person name="Andreopoulos B."/>
            <person name="Lipzen A."/>
            <person name="Chen C."/>
            <person name="Yanf M."/>
            <person name="Daum C."/>
            <person name="Ng V."/>
            <person name="Clum A."/>
            <person name="Ohm R."/>
            <person name="Martin F."/>
            <person name="Silar P."/>
            <person name="Natvig D."/>
            <person name="Lalanne C."/>
            <person name="Gautier V."/>
            <person name="Ament-Velasquez S.L."/>
            <person name="Kruys A."/>
            <person name="Hutchinson M.I."/>
            <person name="Powell A.J."/>
            <person name="Barry K."/>
            <person name="Miller A.N."/>
            <person name="Grigoriev I.V."/>
            <person name="Debuchy R."/>
            <person name="Gladieux P."/>
            <person name="Thoren M.H."/>
            <person name="Johannesson H."/>
        </authorList>
    </citation>
    <scope>NUCLEOTIDE SEQUENCE</scope>
    <source>
        <strain evidence="1">CBS 538.74</strain>
    </source>
</reference>
<dbReference type="Proteomes" id="UP001302745">
    <property type="component" value="Unassembled WGS sequence"/>
</dbReference>
<protein>
    <submittedName>
        <fullName evidence="1">Uncharacterized protein</fullName>
    </submittedName>
</protein>
<comment type="caution">
    <text evidence="1">The sequence shown here is derived from an EMBL/GenBank/DDBJ whole genome shotgun (WGS) entry which is preliminary data.</text>
</comment>
<gene>
    <name evidence="1" type="ORF">C8A00DRAFT_17602</name>
</gene>
<sequence>MNPKGARYFGFNFSMPNPTTVDFYPGAACRTMSDFLECAAAATAFLRSSIKLQATADLEKFPRTVDGLKHFVERPRGDGMHLASLFADHQNHKTLKPIAALPTSKVAGVGSGADKP</sequence>
<dbReference type="EMBL" id="MU857042">
    <property type="protein sequence ID" value="KAK4150945.1"/>
    <property type="molecule type" value="Genomic_DNA"/>
</dbReference>
<proteinExistence type="predicted"/>
<evidence type="ECO:0000313" key="2">
    <source>
        <dbReference type="Proteomes" id="UP001302745"/>
    </source>
</evidence>
<name>A0AAN6VI48_9PEZI</name>
<accession>A0AAN6VI48</accession>
<keyword evidence="2" id="KW-1185">Reference proteome</keyword>
<reference evidence="1" key="1">
    <citation type="journal article" date="2023" name="Mol. Phylogenet. Evol.">
        <title>Genome-scale phylogeny and comparative genomics of the fungal order Sordariales.</title>
        <authorList>
            <person name="Hensen N."/>
            <person name="Bonometti L."/>
            <person name="Westerberg I."/>
            <person name="Brannstrom I.O."/>
            <person name="Guillou S."/>
            <person name="Cros-Aarteil S."/>
            <person name="Calhoun S."/>
            <person name="Haridas S."/>
            <person name="Kuo A."/>
            <person name="Mondo S."/>
            <person name="Pangilinan J."/>
            <person name="Riley R."/>
            <person name="LaButti K."/>
            <person name="Andreopoulos B."/>
            <person name="Lipzen A."/>
            <person name="Chen C."/>
            <person name="Yan M."/>
            <person name="Daum C."/>
            <person name="Ng V."/>
            <person name="Clum A."/>
            <person name="Steindorff A."/>
            <person name="Ohm R.A."/>
            <person name="Martin F."/>
            <person name="Silar P."/>
            <person name="Natvig D.O."/>
            <person name="Lalanne C."/>
            <person name="Gautier V."/>
            <person name="Ament-Velasquez S.L."/>
            <person name="Kruys A."/>
            <person name="Hutchinson M.I."/>
            <person name="Powell A.J."/>
            <person name="Barry K."/>
            <person name="Miller A.N."/>
            <person name="Grigoriev I.V."/>
            <person name="Debuchy R."/>
            <person name="Gladieux P."/>
            <person name="Hiltunen Thoren M."/>
            <person name="Johannesson H."/>
        </authorList>
    </citation>
    <scope>NUCLEOTIDE SEQUENCE</scope>
    <source>
        <strain evidence="1">CBS 538.74</strain>
    </source>
</reference>
<organism evidence="1 2">
    <name type="scientific">Chaetomidium leptoderma</name>
    <dbReference type="NCBI Taxonomy" id="669021"/>
    <lineage>
        <taxon>Eukaryota</taxon>
        <taxon>Fungi</taxon>
        <taxon>Dikarya</taxon>
        <taxon>Ascomycota</taxon>
        <taxon>Pezizomycotina</taxon>
        <taxon>Sordariomycetes</taxon>
        <taxon>Sordariomycetidae</taxon>
        <taxon>Sordariales</taxon>
        <taxon>Chaetomiaceae</taxon>
        <taxon>Chaetomidium</taxon>
    </lineage>
</organism>
<evidence type="ECO:0000313" key="1">
    <source>
        <dbReference type="EMBL" id="KAK4150945.1"/>
    </source>
</evidence>